<dbReference type="Proteomes" id="UP001164539">
    <property type="component" value="Chromosome 6"/>
</dbReference>
<comment type="caution">
    <text evidence="1">The sequence shown here is derived from an EMBL/GenBank/DDBJ whole genome shotgun (WGS) entry which is preliminary data.</text>
</comment>
<sequence length="181" mass="20604">MEDQKIFRYYCFPVILVINFFFLKGIKSEVHTVGGDEYWNTGANFDSWSQQYNFSVGDVLDFKYTKGQHNVYEVTESTYRSCDASNGVIAKYESGNDQITLTEAKKYWFICNVAGHCLGGMRFSIDVKQNSDNNPIAIAAPPPTQQPPVLEPSCSFVSFDFQRWKIGIDIYIVTCLLLLLT</sequence>
<accession>A0ACC1XZ11</accession>
<reference evidence="1 2" key="1">
    <citation type="journal article" date="2023" name="Science">
        <title>Complex scaffold remodeling in plant triterpene biosynthesis.</title>
        <authorList>
            <person name="De La Pena R."/>
            <person name="Hodgson H."/>
            <person name="Liu J.C."/>
            <person name="Stephenson M.J."/>
            <person name="Martin A.C."/>
            <person name="Owen C."/>
            <person name="Harkess A."/>
            <person name="Leebens-Mack J."/>
            <person name="Jimenez L.E."/>
            <person name="Osbourn A."/>
            <person name="Sattely E.S."/>
        </authorList>
    </citation>
    <scope>NUCLEOTIDE SEQUENCE [LARGE SCALE GENOMIC DNA]</scope>
    <source>
        <strain evidence="2">cv. JPN11</strain>
        <tissue evidence="1">Leaf</tissue>
    </source>
</reference>
<dbReference type="EMBL" id="CM051399">
    <property type="protein sequence ID" value="KAJ4715969.1"/>
    <property type="molecule type" value="Genomic_DNA"/>
</dbReference>
<keyword evidence="2" id="KW-1185">Reference proteome</keyword>
<organism evidence="1 2">
    <name type="scientific">Melia azedarach</name>
    <name type="common">Chinaberry tree</name>
    <dbReference type="NCBI Taxonomy" id="155640"/>
    <lineage>
        <taxon>Eukaryota</taxon>
        <taxon>Viridiplantae</taxon>
        <taxon>Streptophyta</taxon>
        <taxon>Embryophyta</taxon>
        <taxon>Tracheophyta</taxon>
        <taxon>Spermatophyta</taxon>
        <taxon>Magnoliopsida</taxon>
        <taxon>eudicotyledons</taxon>
        <taxon>Gunneridae</taxon>
        <taxon>Pentapetalae</taxon>
        <taxon>rosids</taxon>
        <taxon>malvids</taxon>
        <taxon>Sapindales</taxon>
        <taxon>Meliaceae</taxon>
        <taxon>Melia</taxon>
    </lineage>
</organism>
<gene>
    <name evidence="1" type="ORF">OWV82_011050</name>
</gene>
<evidence type="ECO:0000313" key="1">
    <source>
        <dbReference type="EMBL" id="KAJ4715969.1"/>
    </source>
</evidence>
<protein>
    <submittedName>
        <fullName evidence="1">Blue copper-like protein</fullName>
    </submittedName>
</protein>
<evidence type="ECO:0000313" key="2">
    <source>
        <dbReference type="Proteomes" id="UP001164539"/>
    </source>
</evidence>
<name>A0ACC1XZ11_MELAZ</name>
<proteinExistence type="predicted"/>